<protein>
    <submittedName>
        <fullName evidence="2">Uncharacterized protein</fullName>
    </submittedName>
</protein>
<comment type="caution">
    <text evidence="2">The sequence shown here is derived from an EMBL/GenBank/DDBJ whole genome shotgun (WGS) entry which is preliminary data.</text>
</comment>
<name>A0ABD1S2I4_9LAMI</name>
<feature type="compositionally biased region" description="Basic and acidic residues" evidence="1">
    <location>
        <begin position="83"/>
        <end position="96"/>
    </location>
</feature>
<accession>A0ABD1S2I4</accession>
<feature type="region of interest" description="Disordered" evidence="1">
    <location>
        <begin position="64"/>
        <end position="96"/>
    </location>
</feature>
<evidence type="ECO:0000256" key="1">
    <source>
        <dbReference type="SAM" id="MobiDB-lite"/>
    </source>
</evidence>
<evidence type="ECO:0000313" key="3">
    <source>
        <dbReference type="Proteomes" id="UP001604277"/>
    </source>
</evidence>
<proteinExistence type="predicted"/>
<evidence type="ECO:0000313" key="2">
    <source>
        <dbReference type="EMBL" id="KAL2494922.1"/>
    </source>
</evidence>
<dbReference type="EMBL" id="JBFOLJ010000011">
    <property type="protein sequence ID" value="KAL2494922.1"/>
    <property type="molecule type" value="Genomic_DNA"/>
</dbReference>
<keyword evidence="3" id="KW-1185">Reference proteome</keyword>
<reference evidence="3" key="1">
    <citation type="submission" date="2024-07" db="EMBL/GenBank/DDBJ databases">
        <title>Two chromosome-level genome assemblies of Korean endemic species Abeliophyllum distichum and Forsythia ovata (Oleaceae).</title>
        <authorList>
            <person name="Jang H."/>
        </authorList>
    </citation>
    <scope>NUCLEOTIDE SEQUENCE [LARGE SCALE GENOMIC DNA]</scope>
</reference>
<gene>
    <name evidence="2" type="ORF">Fot_38679</name>
</gene>
<dbReference type="AlphaFoldDB" id="A0ABD1S2I4"/>
<dbReference type="Proteomes" id="UP001604277">
    <property type="component" value="Unassembled WGS sequence"/>
</dbReference>
<organism evidence="2 3">
    <name type="scientific">Forsythia ovata</name>
    <dbReference type="NCBI Taxonomy" id="205694"/>
    <lineage>
        <taxon>Eukaryota</taxon>
        <taxon>Viridiplantae</taxon>
        <taxon>Streptophyta</taxon>
        <taxon>Embryophyta</taxon>
        <taxon>Tracheophyta</taxon>
        <taxon>Spermatophyta</taxon>
        <taxon>Magnoliopsida</taxon>
        <taxon>eudicotyledons</taxon>
        <taxon>Gunneridae</taxon>
        <taxon>Pentapetalae</taxon>
        <taxon>asterids</taxon>
        <taxon>lamiids</taxon>
        <taxon>Lamiales</taxon>
        <taxon>Oleaceae</taxon>
        <taxon>Forsythieae</taxon>
        <taxon>Forsythia</taxon>
    </lineage>
</organism>
<sequence>MSIVAANRAQHIPPPHQCQPAYAEIPQPARMLVKVPAGVVSQTQQVQSLLRAFLSQFWSLEIDDEEEKGQEPKIATPNSATTKGDRRTSNPLKEEYATKLGIAKGAHSLERDPIMLQKSQRQSLTCILE</sequence>